<keyword evidence="5" id="KW-0819">tRNA processing</keyword>
<evidence type="ECO:0000256" key="4">
    <source>
        <dbReference type="ARBA" id="ARBA00022490"/>
    </source>
</evidence>
<accession>A0A840RF33</accession>
<comment type="similarity">
    <text evidence="2">Belongs to the TsaE family.</text>
</comment>
<keyword evidence="12" id="KW-1185">Reference proteome</keyword>
<dbReference type="InterPro" id="IPR027417">
    <property type="entry name" value="P-loop_NTPase"/>
</dbReference>
<evidence type="ECO:0000313" key="12">
    <source>
        <dbReference type="Proteomes" id="UP000543030"/>
    </source>
</evidence>
<dbReference type="AlphaFoldDB" id="A0A840RF33"/>
<keyword evidence="9" id="KW-0460">Magnesium</keyword>
<dbReference type="GO" id="GO:0005524">
    <property type="term" value="F:ATP binding"/>
    <property type="evidence" value="ECO:0007669"/>
    <property type="project" value="UniProtKB-KW"/>
</dbReference>
<sequence length="161" mass="17823">MFMHAADDTRSRYLTDENATLALGAQLAAAMQPGMTVFLEGDLGAGKTTLTRGILRGMGFAGRVKSPTYTLVEPYAVSNLNLYHFDLYRFQDPMEWVDAGFRDYFNPHSICLIEWADKAAGLLPTADWTIRLEPFADGRNIEIQAHTEHGKACLAQLAPTP</sequence>
<dbReference type="NCBIfam" id="TIGR00150">
    <property type="entry name" value="T6A_YjeE"/>
    <property type="match status" value="1"/>
</dbReference>
<dbReference type="SUPFAM" id="SSF52540">
    <property type="entry name" value="P-loop containing nucleoside triphosphate hydrolases"/>
    <property type="match status" value="1"/>
</dbReference>
<dbReference type="GO" id="GO:0005737">
    <property type="term" value="C:cytoplasm"/>
    <property type="evidence" value="ECO:0007669"/>
    <property type="project" value="UniProtKB-SubCell"/>
</dbReference>
<comment type="subcellular location">
    <subcellularLocation>
        <location evidence="1">Cytoplasm</location>
    </subcellularLocation>
</comment>
<evidence type="ECO:0000313" key="11">
    <source>
        <dbReference type="EMBL" id="MBB5191006.1"/>
    </source>
</evidence>
<evidence type="ECO:0000256" key="6">
    <source>
        <dbReference type="ARBA" id="ARBA00022723"/>
    </source>
</evidence>
<protein>
    <recommendedName>
        <fullName evidence="3">tRNA threonylcarbamoyladenosine biosynthesis protein TsaE</fullName>
    </recommendedName>
    <alternativeName>
        <fullName evidence="10">t(6)A37 threonylcarbamoyladenosine biosynthesis protein TsaE</fullName>
    </alternativeName>
</protein>
<evidence type="ECO:0000256" key="9">
    <source>
        <dbReference type="ARBA" id="ARBA00022842"/>
    </source>
</evidence>
<dbReference type="GO" id="GO:0046872">
    <property type="term" value="F:metal ion binding"/>
    <property type="evidence" value="ECO:0007669"/>
    <property type="project" value="UniProtKB-KW"/>
</dbReference>
<reference evidence="11 12" key="1">
    <citation type="submission" date="2020-08" db="EMBL/GenBank/DDBJ databases">
        <title>Genomic Encyclopedia of Type Strains, Phase IV (KMG-IV): sequencing the most valuable type-strain genomes for metagenomic binning, comparative biology and taxonomic classification.</title>
        <authorList>
            <person name="Goeker M."/>
        </authorList>
    </citation>
    <scope>NUCLEOTIDE SEQUENCE [LARGE SCALE GENOMIC DNA]</scope>
    <source>
        <strain evidence="11 12">DSM 18233</strain>
    </source>
</reference>
<evidence type="ECO:0000256" key="8">
    <source>
        <dbReference type="ARBA" id="ARBA00022840"/>
    </source>
</evidence>
<dbReference type="EMBL" id="JACHHN010000003">
    <property type="protein sequence ID" value="MBB5191006.1"/>
    <property type="molecule type" value="Genomic_DNA"/>
</dbReference>
<keyword evidence="4" id="KW-0963">Cytoplasm</keyword>
<keyword evidence="7" id="KW-0547">Nucleotide-binding</keyword>
<dbReference type="PANTHER" id="PTHR33540:SF2">
    <property type="entry name" value="TRNA THREONYLCARBAMOYLADENOSINE BIOSYNTHESIS PROTEIN TSAE"/>
    <property type="match status" value="1"/>
</dbReference>
<keyword evidence="6" id="KW-0479">Metal-binding</keyword>
<proteinExistence type="inferred from homology"/>
<evidence type="ECO:0000256" key="2">
    <source>
        <dbReference type="ARBA" id="ARBA00007599"/>
    </source>
</evidence>
<dbReference type="GO" id="GO:0002949">
    <property type="term" value="P:tRNA threonylcarbamoyladenosine modification"/>
    <property type="evidence" value="ECO:0007669"/>
    <property type="project" value="InterPro"/>
</dbReference>
<name>A0A840RF33_9NEIS</name>
<dbReference type="Proteomes" id="UP000543030">
    <property type="component" value="Unassembled WGS sequence"/>
</dbReference>
<evidence type="ECO:0000256" key="5">
    <source>
        <dbReference type="ARBA" id="ARBA00022694"/>
    </source>
</evidence>
<dbReference type="Gene3D" id="3.40.50.300">
    <property type="entry name" value="P-loop containing nucleotide triphosphate hydrolases"/>
    <property type="match status" value="1"/>
</dbReference>
<dbReference type="Pfam" id="PF02367">
    <property type="entry name" value="TsaE"/>
    <property type="match status" value="1"/>
</dbReference>
<evidence type="ECO:0000256" key="10">
    <source>
        <dbReference type="ARBA" id="ARBA00032441"/>
    </source>
</evidence>
<evidence type="ECO:0000256" key="7">
    <source>
        <dbReference type="ARBA" id="ARBA00022741"/>
    </source>
</evidence>
<gene>
    <name evidence="11" type="ORF">HNQ50_001729</name>
</gene>
<dbReference type="InterPro" id="IPR003442">
    <property type="entry name" value="T6A_TsaE"/>
</dbReference>
<dbReference type="PANTHER" id="PTHR33540">
    <property type="entry name" value="TRNA THREONYLCARBAMOYLADENOSINE BIOSYNTHESIS PROTEIN TSAE"/>
    <property type="match status" value="1"/>
</dbReference>
<evidence type="ECO:0000256" key="3">
    <source>
        <dbReference type="ARBA" id="ARBA00019010"/>
    </source>
</evidence>
<comment type="caution">
    <text evidence="11">The sequence shown here is derived from an EMBL/GenBank/DDBJ whole genome shotgun (WGS) entry which is preliminary data.</text>
</comment>
<organism evidence="11 12">
    <name type="scientific">Silvimonas terrae</name>
    <dbReference type="NCBI Taxonomy" id="300266"/>
    <lineage>
        <taxon>Bacteria</taxon>
        <taxon>Pseudomonadati</taxon>
        <taxon>Pseudomonadota</taxon>
        <taxon>Betaproteobacteria</taxon>
        <taxon>Neisseriales</taxon>
        <taxon>Chitinibacteraceae</taxon>
        <taxon>Silvimonas</taxon>
    </lineage>
</organism>
<keyword evidence="8" id="KW-0067">ATP-binding</keyword>
<evidence type="ECO:0000256" key="1">
    <source>
        <dbReference type="ARBA" id="ARBA00004496"/>
    </source>
</evidence>